<evidence type="ECO:0000313" key="3">
    <source>
        <dbReference type="Proteomes" id="UP000720189"/>
    </source>
</evidence>
<evidence type="ECO:0000256" key="1">
    <source>
        <dbReference type="SAM" id="MobiDB-lite"/>
    </source>
</evidence>
<dbReference type="AlphaFoldDB" id="A0A9P9G550"/>
<keyword evidence="3" id="KW-1185">Reference proteome</keyword>
<name>A0A9P9G550_FUSRE</name>
<feature type="compositionally biased region" description="Acidic residues" evidence="1">
    <location>
        <begin position="145"/>
        <end position="155"/>
    </location>
</feature>
<dbReference type="CDD" id="cd14688">
    <property type="entry name" value="bZIP_YAP"/>
    <property type="match status" value="1"/>
</dbReference>
<comment type="caution">
    <text evidence="2">The sequence shown here is derived from an EMBL/GenBank/DDBJ whole genome shotgun (WGS) entry which is preliminary data.</text>
</comment>
<feature type="compositionally biased region" description="Low complexity" evidence="1">
    <location>
        <begin position="114"/>
        <end position="133"/>
    </location>
</feature>
<feature type="region of interest" description="Disordered" evidence="1">
    <location>
        <begin position="1"/>
        <end position="38"/>
    </location>
</feature>
<evidence type="ECO:0000313" key="2">
    <source>
        <dbReference type="EMBL" id="KAH7232202.1"/>
    </source>
</evidence>
<dbReference type="EMBL" id="JAGMUX010000019">
    <property type="protein sequence ID" value="KAH7232202.1"/>
    <property type="molecule type" value="Genomic_DNA"/>
</dbReference>
<feature type="region of interest" description="Disordered" evidence="1">
    <location>
        <begin position="111"/>
        <end position="213"/>
    </location>
</feature>
<protein>
    <recommendedName>
        <fullName evidence="4">BZIP transcription factor</fullName>
    </recommendedName>
</protein>
<feature type="compositionally biased region" description="Polar residues" evidence="1">
    <location>
        <begin position="1"/>
        <end position="13"/>
    </location>
</feature>
<sequence length="493" mass="55073">MSQTQPETTTRTAPSRKRSRAVSNLTKEQIQHKRNVDRKAQRAFRQRNKDCISSLEQQFSQLQGTCAELRVSCSQKDVQIDRMREENASLQDCLRAVAELINTALGQADRIHDQNQSQGQSAQSQSGQASRAQSHARTPPPLQDQEQEQEQEQEADSLSVTHADASDTEHVMQTTSEEPFDNPVVSSYTDQSVLPGDHAPTIPNHMVNDDSTCHVSPSANVGLLSSPGSYQATTSTNIPYGAPSQLSVAESHVTQPSMASDYSASGDMTAALGHYTEPNAVYTILPSHGPSSCPLDLILLKFLKSRKEMLLNSMDPESVLGPRKPSTRAIINLEQVDTVHPLSGIMSRVLSTFSSVQMAEKLAFFYLMCHTMKWQIHPTKQHYTDMPSWLRPTVTQIAIPHAAWIDNIPWPGVRDILIENPAEYPFQLFSDYYSQNVTVNWKFDGLDAISDSEGEAVLHSIFEKHIRNLKNWTVTQAFQDRFPSMVTAIYSRY</sequence>
<dbReference type="SUPFAM" id="SSF57959">
    <property type="entry name" value="Leucine zipper domain"/>
    <property type="match status" value="1"/>
</dbReference>
<dbReference type="GeneID" id="70223937"/>
<dbReference type="GO" id="GO:0003700">
    <property type="term" value="F:DNA-binding transcription factor activity"/>
    <property type="evidence" value="ECO:0007669"/>
    <property type="project" value="InterPro"/>
</dbReference>
<dbReference type="RefSeq" id="XP_046043862.1">
    <property type="nucleotide sequence ID" value="XM_046193983.1"/>
</dbReference>
<dbReference type="Gene3D" id="1.20.5.170">
    <property type="match status" value="1"/>
</dbReference>
<reference evidence="2" key="1">
    <citation type="journal article" date="2021" name="Nat. Commun.">
        <title>Genetic determinants of endophytism in the Arabidopsis root mycobiome.</title>
        <authorList>
            <person name="Mesny F."/>
            <person name="Miyauchi S."/>
            <person name="Thiergart T."/>
            <person name="Pickel B."/>
            <person name="Atanasova L."/>
            <person name="Karlsson M."/>
            <person name="Huettel B."/>
            <person name="Barry K.W."/>
            <person name="Haridas S."/>
            <person name="Chen C."/>
            <person name="Bauer D."/>
            <person name="Andreopoulos W."/>
            <person name="Pangilinan J."/>
            <person name="LaButti K."/>
            <person name="Riley R."/>
            <person name="Lipzen A."/>
            <person name="Clum A."/>
            <person name="Drula E."/>
            <person name="Henrissat B."/>
            <person name="Kohler A."/>
            <person name="Grigoriev I.V."/>
            <person name="Martin F.M."/>
            <person name="Hacquard S."/>
        </authorList>
    </citation>
    <scope>NUCLEOTIDE SEQUENCE</scope>
    <source>
        <strain evidence="2">MPI-CAGE-AT-0023</strain>
    </source>
</reference>
<dbReference type="InterPro" id="IPR046347">
    <property type="entry name" value="bZIP_sf"/>
</dbReference>
<gene>
    <name evidence="2" type="ORF">BKA55DRAFT_580808</name>
</gene>
<proteinExistence type="predicted"/>
<dbReference type="InterPro" id="IPR021833">
    <property type="entry name" value="DUF3425"/>
</dbReference>
<evidence type="ECO:0008006" key="4">
    <source>
        <dbReference type="Google" id="ProtNLM"/>
    </source>
</evidence>
<organism evidence="2 3">
    <name type="scientific">Fusarium redolens</name>
    <dbReference type="NCBI Taxonomy" id="48865"/>
    <lineage>
        <taxon>Eukaryota</taxon>
        <taxon>Fungi</taxon>
        <taxon>Dikarya</taxon>
        <taxon>Ascomycota</taxon>
        <taxon>Pezizomycotina</taxon>
        <taxon>Sordariomycetes</taxon>
        <taxon>Hypocreomycetidae</taxon>
        <taxon>Hypocreales</taxon>
        <taxon>Nectriaceae</taxon>
        <taxon>Fusarium</taxon>
        <taxon>Fusarium redolens species complex</taxon>
    </lineage>
</organism>
<dbReference type="OrthoDB" id="2985014at2759"/>
<dbReference type="Pfam" id="PF11905">
    <property type="entry name" value="DUF3425"/>
    <property type="match status" value="1"/>
</dbReference>
<dbReference type="PANTHER" id="PTHR37012">
    <property type="entry name" value="B-ZIP TRANSCRIPTION FACTOR (EUROFUNG)-RELATED"/>
    <property type="match status" value="1"/>
</dbReference>
<dbReference type="Proteomes" id="UP000720189">
    <property type="component" value="Unassembled WGS sequence"/>
</dbReference>
<accession>A0A9P9G550</accession>